<keyword evidence="3" id="KW-1185">Reference proteome</keyword>
<proteinExistence type="predicted"/>
<evidence type="ECO:0000313" key="3">
    <source>
        <dbReference type="Proteomes" id="UP000693970"/>
    </source>
</evidence>
<dbReference type="Pfam" id="PF02330">
    <property type="entry name" value="MAM33"/>
    <property type="match status" value="1"/>
</dbReference>
<accession>A0A9K3PGW2</accession>
<reference evidence="1" key="2">
    <citation type="submission" date="2021-04" db="EMBL/GenBank/DDBJ databases">
        <authorList>
            <person name="Podell S."/>
        </authorList>
    </citation>
    <scope>NUCLEOTIDE SEQUENCE</scope>
    <source>
        <strain evidence="1">Hildebrandi</strain>
    </source>
</reference>
<evidence type="ECO:0000313" key="1">
    <source>
        <dbReference type="EMBL" id="KAG7347217.1"/>
    </source>
</evidence>
<dbReference type="PANTHER" id="PTHR10826:SF1">
    <property type="entry name" value="COMPLEMENT COMPONENT 1 Q SUBCOMPONENT-BINDING PROTEIN, MITOCHONDRIAL"/>
    <property type="match status" value="1"/>
</dbReference>
<gene>
    <name evidence="1" type="ORF">IV203_006286</name>
    <name evidence="2" type="ORF">IV203_037340</name>
</gene>
<dbReference type="PANTHER" id="PTHR10826">
    <property type="entry name" value="COMPLEMENT COMPONENT 1"/>
    <property type="match status" value="1"/>
</dbReference>
<dbReference type="GO" id="GO:0005759">
    <property type="term" value="C:mitochondrial matrix"/>
    <property type="evidence" value="ECO:0007669"/>
    <property type="project" value="InterPro"/>
</dbReference>
<evidence type="ECO:0000313" key="2">
    <source>
        <dbReference type="EMBL" id="KAG7364138.1"/>
    </source>
</evidence>
<organism evidence="1 3">
    <name type="scientific">Nitzschia inconspicua</name>
    <dbReference type="NCBI Taxonomy" id="303405"/>
    <lineage>
        <taxon>Eukaryota</taxon>
        <taxon>Sar</taxon>
        <taxon>Stramenopiles</taxon>
        <taxon>Ochrophyta</taxon>
        <taxon>Bacillariophyta</taxon>
        <taxon>Bacillariophyceae</taxon>
        <taxon>Bacillariophycidae</taxon>
        <taxon>Bacillariales</taxon>
        <taxon>Bacillariaceae</taxon>
        <taxon>Nitzschia</taxon>
    </lineage>
</organism>
<dbReference type="InterPro" id="IPR003428">
    <property type="entry name" value="MAM33"/>
</dbReference>
<dbReference type="AlphaFoldDB" id="A0A9K3PGW2"/>
<sequence>MKVSNTIIRNLASRSVQRRLVPRGIPAGCRMISLSDVVLEKPFRSTTFAPVNARLFSSEAKTVLLDIMAKEEQEEIDSGNTKIPPDLKDLKATIEQNWRIVEDGATTSLFRKQHSHKIQVSFHCQDTVDELVDDEFSDDEEEPSPAVRFTVTITKAGKSLVFACFSEFGSCRIEGVSTTGTSPETVHDNQGTLAKQEYQGPDFMELAEELQDQLLIYLEEECGVNSDVASFIAMFSDYREEACYVNWLKETQSIVS</sequence>
<dbReference type="OrthoDB" id="278212at2759"/>
<dbReference type="EMBL" id="JAGRRH010000009">
    <property type="protein sequence ID" value="KAG7364138.1"/>
    <property type="molecule type" value="Genomic_DNA"/>
</dbReference>
<comment type="caution">
    <text evidence="1">The sequence shown here is derived from an EMBL/GenBank/DDBJ whole genome shotgun (WGS) entry which is preliminary data.</text>
</comment>
<name>A0A9K3PGW2_9STRA</name>
<dbReference type="EMBL" id="JAGRRH010000021">
    <property type="protein sequence ID" value="KAG7347217.1"/>
    <property type="molecule type" value="Genomic_DNA"/>
</dbReference>
<reference evidence="1" key="1">
    <citation type="journal article" date="2021" name="Sci. Rep.">
        <title>Diploid genomic architecture of Nitzschia inconspicua, an elite biomass production diatom.</title>
        <authorList>
            <person name="Oliver A."/>
            <person name="Podell S."/>
            <person name="Pinowska A."/>
            <person name="Traller J.C."/>
            <person name="Smith S.R."/>
            <person name="McClure R."/>
            <person name="Beliaev A."/>
            <person name="Bohutskyi P."/>
            <person name="Hill E.A."/>
            <person name="Rabines A."/>
            <person name="Zheng H."/>
            <person name="Allen L.Z."/>
            <person name="Kuo A."/>
            <person name="Grigoriev I.V."/>
            <person name="Allen A.E."/>
            <person name="Hazlebeck D."/>
            <person name="Allen E.E."/>
        </authorList>
    </citation>
    <scope>NUCLEOTIDE SEQUENCE</scope>
    <source>
        <strain evidence="1">Hildebrandi</strain>
    </source>
</reference>
<dbReference type="Proteomes" id="UP000693970">
    <property type="component" value="Unassembled WGS sequence"/>
</dbReference>
<protein>
    <submittedName>
        <fullName evidence="1">Mitochondrial glycoprotein</fullName>
    </submittedName>
</protein>